<keyword evidence="2" id="KW-0479">Metal-binding</keyword>
<protein>
    <recommendedName>
        <fullName evidence="6">HAT C-terminal dimerisation domain-containing protein</fullName>
    </recommendedName>
</protein>
<organism evidence="7">
    <name type="scientific">Rhizophagus irregularis (strain DAOM 181602 / DAOM 197198 / MUCL 43194)</name>
    <name type="common">Arbuscular mycorrhizal fungus</name>
    <name type="synonym">Glomus intraradices</name>
    <dbReference type="NCBI Taxonomy" id="747089"/>
    <lineage>
        <taxon>Eukaryota</taxon>
        <taxon>Fungi</taxon>
        <taxon>Fungi incertae sedis</taxon>
        <taxon>Mucoromycota</taxon>
        <taxon>Glomeromycotina</taxon>
        <taxon>Glomeromycetes</taxon>
        <taxon>Glomerales</taxon>
        <taxon>Glomeraceae</taxon>
        <taxon>Rhizophagus</taxon>
    </lineage>
</organism>
<dbReference type="Pfam" id="PF05699">
    <property type="entry name" value="Dimer_Tnp_hAT"/>
    <property type="match status" value="1"/>
</dbReference>
<gene>
    <name evidence="7" type="ORF">GLOINDRAFT_3910</name>
</gene>
<keyword evidence="5" id="KW-0539">Nucleus</keyword>
<feature type="domain" description="HAT C-terminal dimerisation" evidence="6">
    <location>
        <begin position="153"/>
        <end position="231"/>
    </location>
</feature>
<evidence type="ECO:0000256" key="1">
    <source>
        <dbReference type="ARBA" id="ARBA00004123"/>
    </source>
</evidence>
<evidence type="ECO:0000313" key="7">
    <source>
        <dbReference type="EMBL" id="ESA06511.1"/>
    </source>
</evidence>
<dbReference type="PANTHER" id="PTHR46481">
    <property type="entry name" value="ZINC FINGER BED DOMAIN-CONTAINING PROTEIN 4"/>
    <property type="match status" value="1"/>
</dbReference>
<comment type="subcellular location">
    <subcellularLocation>
        <location evidence="1">Nucleus</location>
    </subcellularLocation>
</comment>
<dbReference type="SUPFAM" id="SSF53098">
    <property type="entry name" value="Ribonuclease H-like"/>
    <property type="match status" value="1"/>
</dbReference>
<dbReference type="HOGENOM" id="CLU_009123_4_2_1"/>
<dbReference type="EMBL" id="KI291526">
    <property type="protein sequence ID" value="ESA06511.1"/>
    <property type="molecule type" value="Genomic_DNA"/>
</dbReference>
<dbReference type="GO" id="GO:0046983">
    <property type="term" value="F:protein dimerization activity"/>
    <property type="evidence" value="ECO:0007669"/>
    <property type="project" value="InterPro"/>
</dbReference>
<evidence type="ECO:0000256" key="3">
    <source>
        <dbReference type="ARBA" id="ARBA00022771"/>
    </source>
</evidence>
<evidence type="ECO:0000256" key="5">
    <source>
        <dbReference type="ARBA" id="ARBA00023242"/>
    </source>
</evidence>
<dbReference type="GO" id="GO:0008270">
    <property type="term" value="F:zinc ion binding"/>
    <property type="evidence" value="ECO:0007669"/>
    <property type="project" value="UniProtKB-KW"/>
</dbReference>
<name>U9TT49_RHIID</name>
<dbReference type="GO" id="GO:0005634">
    <property type="term" value="C:nucleus"/>
    <property type="evidence" value="ECO:0007669"/>
    <property type="project" value="UniProtKB-SubCell"/>
</dbReference>
<evidence type="ECO:0000256" key="2">
    <source>
        <dbReference type="ARBA" id="ARBA00022723"/>
    </source>
</evidence>
<dbReference type="PANTHER" id="PTHR46481:SF10">
    <property type="entry name" value="ZINC FINGER BED DOMAIN-CONTAINING PROTEIN 39"/>
    <property type="match status" value="1"/>
</dbReference>
<dbReference type="InterPro" id="IPR008906">
    <property type="entry name" value="HATC_C_dom"/>
</dbReference>
<proteinExistence type="predicted"/>
<sequence>MLKASLISNVSLNIHKEGEKLEELYPTIHEWKVIKEIVELLNPFEAATCLLSDVKYPTIEDLTSRWNIFQELCMKGSFFDPRFKSLDFINSQEECDDIFSQLREEFMIFKQNEQIDISITSADKDTNDLMTEMSSFWKKKNAKAAPIKDEFQHYFDLVELPVLEEYDPYLWWSTNKNQYPVLHKLAMKYLSIPATLVPSERLFSDAKNLITSLKTRLGLSVINQLMFLKRNREYIDIYGVEDV</sequence>
<evidence type="ECO:0000256" key="4">
    <source>
        <dbReference type="ARBA" id="ARBA00022833"/>
    </source>
</evidence>
<dbReference type="InterPro" id="IPR052035">
    <property type="entry name" value="ZnF_BED_domain_contain"/>
</dbReference>
<keyword evidence="3" id="KW-0863">Zinc-finger</keyword>
<dbReference type="AlphaFoldDB" id="U9TT49"/>
<reference evidence="7" key="1">
    <citation type="submission" date="2013-07" db="EMBL/GenBank/DDBJ databases">
        <title>The genome of an arbuscular mycorrhizal fungus provides insights into the evolution of the oldest plant symbiosis.</title>
        <authorList>
            <consortium name="DOE Joint Genome Institute"/>
            <person name="Tisserant E."/>
            <person name="Malbreil M."/>
            <person name="Kuo A."/>
            <person name="Kohler A."/>
            <person name="Symeonidi A."/>
            <person name="Balestrini R."/>
            <person name="Charron P."/>
            <person name="Duensing N."/>
            <person name="Frei-dit-Frey N."/>
            <person name="Gianinazzi-Pearson V."/>
            <person name="Gilbert B."/>
            <person name="Handa Y."/>
            <person name="Hijri M."/>
            <person name="Kaul R."/>
            <person name="Kawaguchi M."/>
            <person name="Krajinski F."/>
            <person name="Lammers P."/>
            <person name="Lapierre D."/>
            <person name="Masclaux F.G."/>
            <person name="Murat C."/>
            <person name="Morin E."/>
            <person name="Ndikumana S."/>
            <person name="Pagni M."/>
            <person name="Petitpierre D."/>
            <person name="Requena N."/>
            <person name="Rosikiewicz P."/>
            <person name="Riley R."/>
            <person name="Saito K."/>
            <person name="San Clemente H."/>
            <person name="Shapiro H."/>
            <person name="van Tuinen D."/>
            <person name="Becard G."/>
            <person name="Bonfante P."/>
            <person name="Paszkowski U."/>
            <person name="Shachar-Hill Y."/>
            <person name="Young J.P."/>
            <person name="Sanders I.R."/>
            <person name="Henrissat B."/>
            <person name="Rensing S.A."/>
            <person name="Grigoriev I.V."/>
            <person name="Corradi N."/>
            <person name="Roux C."/>
            <person name="Martin F."/>
        </authorList>
    </citation>
    <scope>NUCLEOTIDE SEQUENCE</scope>
    <source>
        <strain evidence="7">DAOM 197198</strain>
    </source>
</reference>
<dbReference type="eggNOG" id="KOG1121">
    <property type="taxonomic scope" value="Eukaryota"/>
</dbReference>
<evidence type="ECO:0000259" key="6">
    <source>
        <dbReference type="Pfam" id="PF05699"/>
    </source>
</evidence>
<keyword evidence="4" id="KW-0862">Zinc</keyword>
<accession>U9TT49</accession>
<dbReference type="InterPro" id="IPR012337">
    <property type="entry name" value="RNaseH-like_sf"/>
</dbReference>